<reference evidence="1 2" key="1">
    <citation type="journal article" date="2020" name="Nature">
        <title>Bacterial chemolithoautotrophy via manganese oxidation.</title>
        <authorList>
            <person name="Yu H."/>
            <person name="Leadbetter J.R."/>
        </authorList>
    </citation>
    <scope>NUCLEOTIDE SEQUENCE [LARGE SCALE GENOMIC DNA]</scope>
    <source>
        <strain evidence="1 2">RBP-1</strain>
    </source>
</reference>
<gene>
    <name evidence="1" type="ORF">RAMLITH_07790</name>
</gene>
<evidence type="ECO:0000313" key="1">
    <source>
        <dbReference type="EMBL" id="NKE65722.1"/>
    </source>
</evidence>
<sequence>MPAFAVKHVVEDHGLLARIMKDVRRTPYSYASSEPEATEAALGSDVYVIEVRGEPRMPRSFWLGYKYRAYEKYPRAGGGLWRDHFKFKNAARPMERAEGAYFDAPVQIVDAQANAWLRDKASSIAQIPEHVVSTLDALIADPTHGAKPFA</sequence>
<dbReference type="AlphaFoldDB" id="A0A7X6DEN9"/>
<evidence type="ECO:0000313" key="2">
    <source>
        <dbReference type="Proteomes" id="UP000521868"/>
    </source>
</evidence>
<keyword evidence="2" id="KW-1185">Reference proteome</keyword>
<dbReference type="Proteomes" id="UP000521868">
    <property type="component" value="Unassembled WGS sequence"/>
</dbReference>
<dbReference type="RefSeq" id="WP_168106815.1">
    <property type="nucleotide sequence ID" value="NZ_VTOX01000002.1"/>
</dbReference>
<organism evidence="1 2">
    <name type="scientific">Ramlibacter lithotrophicus</name>
    <dbReference type="NCBI Taxonomy" id="2606681"/>
    <lineage>
        <taxon>Bacteria</taxon>
        <taxon>Pseudomonadati</taxon>
        <taxon>Pseudomonadota</taxon>
        <taxon>Betaproteobacteria</taxon>
        <taxon>Burkholderiales</taxon>
        <taxon>Comamonadaceae</taxon>
        <taxon>Ramlibacter</taxon>
    </lineage>
</organism>
<protein>
    <submittedName>
        <fullName evidence="1">Uncharacterized protein</fullName>
    </submittedName>
</protein>
<name>A0A7X6DEN9_9BURK</name>
<accession>A0A7X6DEN9</accession>
<comment type="caution">
    <text evidence="1">The sequence shown here is derived from an EMBL/GenBank/DDBJ whole genome shotgun (WGS) entry which is preliminary data.</text>
</comment>
<dbReference type="EMBL" id="VTOX01000002">
    <property type="protein sequence ID" value="NKE65722.1"/>
    <property type="molecule type" value="Genomic_DNA"/>
</dbReference>
<proteinExistence type="predicted"/>